<evidence type="ECO:0000256" key="4">
    <source>
        <dbReference type="ARBA" id="ARBA00022806"/>
    </source>
</evidence>
<evidence type="ECO:0000256" key="2">
    <source>
        <dbReference type="ARBA" id="ARBA00007025"/>
    </source>
</evidence>
<dbReference type="PANTHER" id="PTHR45797:SF1">
    <property type="entry name" value="HELICASE ARIP4"/>
    <property type="match status" value="1"/>
</dbReference>
<evidence type="ECO:0000256" key="6">
    <source>
        <dbReference type="ARBA" id="ARBA00023125"/>
    </source>
</evidence>
<comment type="subcellular location">
    <subcellularLocation>
        <location evidence="1">Nucleus</location>
    </subcellularLocation>
</comment>
<proteinExistence type="inferred from homology"/>
<evidence type="ECO:0000313" key="8">
    <source>
        <dbReference type="EnsemblPlants" id="AET1Gv20369800.12"/>
    </source>
</evidence>
<comment type="similarity">
    <text evidence="2">Belongs to the SNF2/RAD54 helicase family.</text>
</comment>
<dbReference type="EnsemblPlants" id="AET1Gv20369800.12">
    <property type="protein sequence ID" value="AET1Gv20369800.12"/>
    <property type="gene ID" value="AET1Gv20369800"/>
</dbReference>
<evidence type="ECO:0000256" key="1">
    <source>
        <dbReference type="ARBA" id="ARBA00004123"/>
    </source>
</evidence>
<keyword evidence="4" id="KW-0347">Helicase</keyword>
<dbReference type="Gramene" id="AET1Gv20369800.12">
    <property type="protein sequence ID" value="AET1Gv20369800.12"/>
    <property type="gene ID" value="AET1Gv20369800"/>
</dbReference>
<keyword evidence="4" id="KW-0378">Hydrolase</keyword>
<dbReference type="Proteomes" id="UP000015105">
    <property type="component" value="Chromosome 1D"/>
</dbReference>
<evidence type="ECO:0000256" key="3">
    <source>
        <dbReference type="ARBA" id="ARBA00022741"/>
    </source>
</evidence>
<dbReference type="GO" id="GO:0016887">
    <property type="term" value="F:ATP hydrolysis activity"/>
    <property type="evidence" value="ECO:0007669"/>
    <property type="project" value="InterPro"/>
</dbReference>
<dbReference type="AlphaFoldDB" id="A0A452YC52"/>
<name>A0A452YC52_AEGTS</name>
<keyword evidence="3" id="KW-0547">Nucleotide-binding</keyword>
<reference evidence="8" key="3">
    <citation type="journal article" date="2017" name="Nature">
        <title>Genome sequence of the progenitor of the wheat D genome Aegilops tauschii.</title>
        <authorList>
            <person name="Luo M.C."/>
            <person name="Gu Y.Q."/>
            <person name="Puiu D."/>
            <person name="Wang H."/>
            <person name="Twardziok S.O."/>
            <person name="Deal K.R."/>
            <person name="Huo N."/>
            <person name="Zhu T."/>
            <person name="Wang L."/>
            <person name="Wang Y."/>
            <person name="McGuire P.E."/>
            <person name="Liu S."/>
            <person name="Long H."/>
            <person name="Ramasamy R.K."/>
            <person name="Rodriguez J.C."/>
            <person name="Van S.L."/>
            <person name="Yuan L."/>
            <person name="Wang Z."/>
            <person name="Xia Z."/>
            <person name="Xiao L."/>
            <person name="Anderson O.D."/>
            <person name="Ouyang S."/>
            <person name="Liang Y."/>
            <person name="Zimin A.V."/>
            <person name="Pertea G."/>
            <person name="Qi P."/>
            <person name="Bennetzen J.L."/>
            <person name="Dai X."/>
            <person name="Dawson M.W."/>
            <person name="Muller H.G."/>
            <person name="Kugler K."/>
            <person name="Rivarola-Duarte L."/>
            <person name="Spannagl M."/>
            <person name="Mayer K.F.X."/>
            <person name="Lu F.H."/>
            <person name="Bevan M.W."/>
            <person name="Leroy P."/>
            <person name="Li P."/>
            <person name="You F.M."/>
            <person name="Sun Q."/>
            <person name="Liu Z."/>
            <person name="Lyons E."/>
            <person name="Wicker T."/>
            <person name="Salzberg S.L."/>
            <person name="Devos K.M."/>
            <person name="Dvorak J."/>
        </authorList>
    </citation>
    <scope>NUCLEOTIDE SEQUENCE [LARGE SCALE GENOMIC DNA]</scope>
    <source>
        <strain evidence="8">cv. AL8/78</strain>
    </source>
</reference>
<dbReference type="GO" id="GO:0004386">
    <property type="term" value="F:helicase activity"/>
    <property type="evidence" value="ECO:0007669"/>
    <property type="project" value="UniProtKB-KW"/>
</dbReference>
<keyword evidence="9" id="KW-1185">Reference proteome</keyword>
<sequence length="228" mass="25865">EELDAAGVELPSLYKSIESQAPNVCETEAWKNRTHWVGSQVPEQANQSIRKADESLQSCRPVRRKHGRLLEEGASGFLAGKVPVVDDDSVQCHEKSWSSFNELIKSNEGAKTSFGSSNWASVYLANTPQEAAALGLQFPGVDEVEEIAEVDGAVDDIKCVDEIELSEEQRRKYRKVREEDDAKAIKRLRRYMEKRTDGWCKVTAHVSIWREISLFLTLLDWFCFSWVL</sequence>
<organism evidence="8 9">
    <name type="scientific">Aegilops tauschii subsp. strangulata</name>
    <name type="common">Goatgrass</name>
    <dbReference type="NCBI Taxonomy" id="200361"/>
    <lineage>
        <taxon>Eukaryota</taxon>
        <taxon>Viridiplantae</taxon>
        <taxon>Streptophyta</taxon>
        <taxon>Embryophyta</taxon>
        <taxon>Tracheophyta</taxon>
        <taxon>Spermatophyta</taxon>
        <taxon>Magnoliopsida</taxon>
        <taxon>Liliopsida</taxon>
        <taxon>Poales</taxon>
        <taxon>Poaceae</taxon>
        <taxon>BOP clade</taxon>
        <taxon>Pooideae</taxon>
        <taxon>Triticodae</taxon>
        <taxon>Triticeae</taxon>
        <taxon>Triticinae</taxon>
        <taxon>Aegilops</taxon>
    </lineage>
</organism>
<reference evidence="9" key="2">
    <citation type="journal article" date="2017" name="Nat. Plants">
        <title>The Aegilops tauschii genome reveals multiple impacts of transposons.</title>
        <authorList>
            <person name="Zhao G."/>
            <person name="Zou C."/>
            <person name="Li K."/>
            <person name="Wang K."/>
            <person name="Li T."/>
            <person name="Gao L."/>
            <person name="Zhang X."/>
            <person name="Wang H."/>
            <person name="Yang Z."/>
            <person name="Liu X."/>
            <person name="Jiang W."/>
            <person name="Mao L."/>
            <person name="Kong X."/>
            <person name="Jiao Y."/>
            <person name="Jia J."/>
        </authorList>
    </citation>
    <scope>NUCLEOTIDE SEQUENCE [LARGE SCALE GENOMIC DNA]</scope>
    <source>
        <strain evidence="9">cv. AL8/78</strain>
    </source>
</reference>
<reference evidence="8" key="4">
    <citation type="submission" date="2019-03" db="UniProtKB">
        <authorList>
            <consortium name="EnsemblPlants"/>
        </authorList>
    </citation>
    <scope>IDENTIFICATION</scope>
</reference>
<protein>
    <submittedName>
        <fullName evidence="8">Uncharacterized protein</fullName>
    </submittedName>
</protein>
<evidence type="ECO:0000256" key="5">
    <source>
        <dbReference type="ARBA" id="ARBA00022840"/>
    </source>
</evidence>
<accession>A0A452YC52</accession>
<evidence type="ECO:0000256" key="7">
    <source>
        <dbReference type="ARBA" id="ARBA00023242"/>
    </source>
</evidence>
<keyword evidence="5" id="KW-0067">ATP-binding</keyword>
<dbReference type="GO" id="GO:0005634">
    <property type="term" value="C:nucleus"/>
    <property type="evidence" value="ECO:0007669"/>
    <property type="project" value="UniProtKB-SubCell"/>
</dbReference>
<dbReference type="PANTHER" id="PTHR45797">
    <property type="entry name" value="RAD54-LIKE"/>
    <property type="match status" value="1"/>
</dbReference>
<evidence type="ECO:0000313" key="9">
    <source>
        <dbReference type="Proteomes" id="UP000015105"/>
    </source>
</evidence>
<reference evidence="9" key="1">
    <citation type="journal article" date="2014" name="Science">
        <title>Ancient hybridizations among the ancestral genomes of bread wheat.</title>
        <authorList>
            <consortium name="International Wheat Genome Sequencing Consortium,"/>
            <person name="Marcussen T."/>
            <person name="Sandve S.R."/>
            <person name="Heier L."/>
            <person name="Spannagl M."/>
            <person name="Pfeifer M."/>
            <person name="Jakobsen K.S."/>
            <person name="Wulff B.B."/>
            <person name="Steuernagel B."/>
            <person name="Mayer K.F."/>
            <person name="Olsen O.A."/>
        </authorList>
    </citation>
    <scope>NUCLEOTIDE SEQUENCE [LARGE SCALE GENOMIC DNA]</scope>
    <source>
        <strain evidence="9">cv. AL8/78</strain>
    </source>
</reference>
<keyword evidence="6" id="KW-0238">DNA-binding</keyword>
<reference evidence="8" key="5">
    <citation type="journal article" date="2021" name="G3 (Bethesda)">
        <title>Aegilops tauschii genome assembly Aet v5.0 features greater sequence contiguity and improved annotation.</title>
        <authorList>
            <person name="Wang L."/>
            <person name="Zhu T."/>
            <person name="Rodriguez J.C."/>
            <person name="Deal K.R."/>
            <person name="Dubcovsky J."/>
            <person name="McGuire P.E."/>
            <person name="Lux T."/>
            <person name="Spannagl M."/>
            <person name="Mayer K.F.X."/>
            <person name="Baldrich P."/>
            <person name="Meyers B.C."/>
            <person name="Huo N."/>
            <person name="Gu Y.Q."/>
            <person name="Zhou H."/>
            <person name="Devos K.M."/>
            <person name="Bennetzen J.L."/>
            <person name="Unver T."/>
            <person name="Budak H."/>
            <person name="Gulick P.J."/>
            <person name="Galiba G."/>
            <person name="Kalapos B."/>
            <person name="Nelson D.R."/>
            <person name="Li P."/>
            <person name="You F.M."/>
            <person name="Luo M.C."/>
            <person name="Dvorak J."/>
        </authorList>
    </citation>
    <scope>NUCLEOTIDE SEQUENCE [LARGE SCALE GENOMIC DNA]</scope>
    <source>
        <strain evidence="8">cv. AL8/78</strain>
    </source>
</reference>
<dbReference type="InterPro" id="IPR044574">
    <property type="entry name" value="ARIP4-like"/>
</dbReference>
<keyword evidence="7" id="KW-0539">Nucleus</keyword>
<dbReference type="GO" id="GO:0003677">
    <property type="term" value="F:DNA binding"/>
    <property type="evidence" value="ECO:0007669"/>
    <property type="project" value="UniProtKB-KW"/>
</dbReference>
<dbReference type="GO" id="GO:0005524">
    <property type="term" value="F:ATP binding"/>
    <property type="evidence" value="ECO:0007669"/>
    <property type="project" value="UniProtKB-KW"/>
</dbReference>